<accession>A0ABZ1CX52</accession>
<evidence type="ECO:0000313" key="3">
    <source>
        <dbReference type="Proteomes" id="UP001329825"/>
    </source>
</evidence>
<name>A0ABZ1CX52_9TREE</name>
<evidence type="ECO:0000256" key="1">
    <source>
        <dbReference type="SAM" id="MobiDB-lite"/>
    </source>
</evidence>
<evidence type="ECO:0000313" key="2">
    <source>
        <dbReference type="EMBL" id="WRT64872.1"/>
    </source>
</evidence>
<feature type="compositionally biased region" description="Polar residues" evidence="1">
    <location>
        <begin position="1"/>
        <end position="16"/>
    </location>
</feature>
<dbReference type="RefSeq" id="XP_062789612.1">
    <property type="nucleotide sequence ID" value="XM_062933561.1"/>
</dbReference>
<sequence length="162" mass="17823">MTKSTAPSSEASTLTPRSFDFSGVPHRNGSPSVKAVSKAVNKGLLNKVEDMSGTCDYLQEQNDLREICDKTWFTTSESELKFECPNALMACRHSSHVNRAPPSVIADGNKEVTSYASEVESRKWQCFRCNASTDMDVLRDRIFDDDLEPLVVIDPSANGGQA</sequence>
<proteinExistence type="predicted"/>
<feature type="region of interest" description="Disordered" evidence="1">
    <location>
        <begin position="1"/>
        <end position="33"/>
    </location>
</feature>
<organism evidence="2 3">
    <name type="scientific">Kwoniella shivajii</name>
    <dbReference type="NCBI Taxonomy" id="564305"/>
    <lineage>
        <taxon>Eukaryota</taxon>
        <taxon>Fungi</taxon>
        <taxon>Dikarya</taxon>
        <taxon>Basidiomycota</taxon>
        <taxon>Agaricomycotina</taxon>
        <taxon>Tremellomycetes</taxon>
        <taxon>Tremellales</taxon>
        <taxon>Cryptococcaceae</taxon>
        <taxon>Kwoniella</taxon>
    </lineage>
</organism>
<gene>
    <name evidence="2" type="ORF">IL334_001808</name>
</gene>
<dbReference type="GeneID" id="87953939"/>
<dbReference type="EMBL" id="CP141882">
    <property type="protein sequence ID" value="WRT64872.1"/>
    <property type="molecule type" value="Genomic_DNA"/>
</dbReference>
<protein>
    <submittedName>
        <fullName evidence="2">Uncharacterized protein</fullName>
    </submittedName>
</protein>
<reference evidence="2 3" key="1">
    <citation type="submission" date="2024-01" db="EMBL/GenBank/DDBJ databases">
        <title>Comparative genomics of Cryptococcus and Kwoniella reveals pathogenesis evolution and contrasting modes of karyotype evolution via chromosome fusion or intercentromeric recombination.</title>
        <authorList>
            <person name="Coelho M.A."/>
            <person name="David-Palma M."/>
            <person name="Shea T."/>
            <person name="Bowers K."/>
            <person name="McGinley-Smith S."/>
            <person name="Mohammad A.W."/>
            <person name="Gnirke A."/>
            <person name="Yurkov A.M."/>
            <person name="Nowrousian M."/>
            <person name="Sun S."/>
            <person name="Cuomo C.A."/>
            <person name="Heitman J."/>
        </authorList>
    </citation>
    <scope>NUCLEOTIDE SEQUENCE [LARGE SCALE GENOMIC DNA]</scope>
    <source>
        <strain evidence="2">CBS 11374</strain>
    </source>
</reference>
<dbReference type="Proteomes" id="UP001329825">
    <property type="component" value="Chromosome 2"/>
</dbReference>
<keyword evidence="3" id="KW-1185">Reference proteome</keyword>